<dbReference type="Proteomes" id="UP001642409">
    <property type="component" value="Unassembled WGS sequence"/>
</dbReference>
<evidence type="ECO:0000313" key="2">
    <source>
        <dbReference type="EMBL" id="CAL6016083.1"/>
    </source>
</evidence>
<dbReference type="EMBL" id="CATOUU010000687">
    <property type="protein sequence ID" value="CAI9941157.1"/>
    <property type="molecule type" value="Genomic_DNA"/>
</dbReference>
<dbReference type="InterPro" id="IPR009030">
    <property type="entry name" value="Growth_fac_rcpt_cys_sf"/>
</dbReference>
<accession>A0AA86U7Y4</accession>
<organism evidence="1">
    <name type="scientific">Hexamita inflata</name>
    <dbReference type="NCBI Taxonomy" id="28002"/>
    <lineage>
        <taxon>Eukaryota</taxon>
        <taxon>Metamonada</taxon>
        <taxon>Diplomonadida</taxon>
        <taxon>Hexamitidae</taxon>
        <taxon>Hexamitinae</taxon>
        <taxon>Hexamita</taxon>
    </lineage>
</organism>
<keyword evidence="3" id="KW-1185">Reference proteome</keyword>
<reference evidence="2 3" key="2">
    <citation type="submission" date="2024-07" db="EMBL/GenBank/DDBJ databases">
        <authorList>
            <person name="Akdeniz Z."/>
        </authorList>
    </citation>
    <scope>NUCLEOTIDE SEQUENCE [LARGE SCALE GENOMIC DNA]</scope>
</reference>
<dbReference type="SUPFAM" id="SSF57184">
    <property type="entry name" value="Growth factor receptor domain"/>
    <property type="match status" value="1"/>
</dbReference>
<name>A0AA86U7Y4_9EUKA</name>
<dbReference type="EMBL" id="CAXDID020000075">
    <property type="protein sequence ID" value="CAL6016083.1"/>
    <property type="molecule type" value="Genomic_DNA"/>
</dbReference>
<evidence type="ECO:0000313" key="1">
    <source>
        <dbReference type="EMBL" id="CAI9941157.1"/>
    </source>
</evidence>
<reference evidence="1" key="1">
    <citation type="submission" date="2023-06" db="EMBL/GenBank/DDBJ databases">
        <authorList>
            <person name="Kurt Z."/>
        </authorList>
    </citation>
    <scope>NUCLEOTIDE SEQUENCE</scope>
</reference>
<comment type="caution">
    <text evidence="1">The sequence shown here is derived from an EMBL/GenBank/DDBJ whole genome shotgun (WGS) entry which is preliminary data.</text>
</comment>
<gene>
    <name evidence="2" type="ORF">HINF_LOCUS25338</name>
    <name evidence="1" type="ORF">HINF_LOCUS28802</name>
</gene>
<proteinExistence type="predicted"/>
<protein>
    <submittedName>
        <fullName evidence="1">Uncharacterized protein</fullName>
    </submittedName>
</protein>
<sequence>MQILIQFTLQVIKQKCDFMTQGRIWRPINNCYLDSEIDLAEWNNPGLRISNYTNQSSLDLTVVNVPMLSVQHGQPYTSNYSLIDLEVGSVIKNALFAINVTIDMSAPENKYTQNLDVSIFNQINGKLYNVTVVGEIRIINLDYSVMKAIQLSRMLGYTYIDKIELREVDAYNGNFQNISSSLKYFINGREINFDNQTVQYLDFHGVQQSSFQIRYQDVLDMCQDGTHFVYPYILSVYDIHIPQLYSCYSTCPPLPDNNKGRQCRICNQGEMAHNLTLSDLLVAPFNIQAKESKFYSEITNSVFSITIYFGFDYVQHRNAFIDYYPQLLVNDIEATDQINGLEVKYFDAQQQELTQGYPDLGVHWTVYYSPNKAVGIMKDVNGTDFDPVTCKDGDIYALASNDCVTSIKCTVDNHNYLFETMCLKYCFKNYRVVRFNVSSSYHENGIEYEGIANQCVQQCPIHLGYVEPSNPNNNDPIQTPCVHCADTGMVASSIGCVALDGIGKCPNDNYLQSNGKACFSVCSDGTYTDTVNMTCIIPSSLADCNDTDFPYFAAYSQILTGTFGYQRYNNICQRLKPYGLYRIFAAYSLTNEYRPICTGTVRLDFSCDPDPFGKCNIEAALEDWTQIVGGVISADEHPRDHKGNGIYGEFIISSQVPAGAITDPSDPNFVDDQNIMYERLNKGTVIPAADAVKTTPQPWALQILRFFSRNFNAIRAPTKNGKDCHKSCPDPLVDVFGECQQECPDMTYKQTETGTCNLCGSSLYDGGTLWNRTSKNCTDKCVYFNMTYGEKFCEGNSSSVEQEFCKIKKIDPYAYPFDEYLCLDHCYAGWKLFGDICVSDCRDWYIYTALGATYDKDQCIDTCPDSYFTIESLPNRQKQANCYASCAFPFATRKNTDHYKGVNKDECFYCPFFVGADQVCRKTCEYVNEYRFSSIGNAGIYSSDLYGDIKVRTCETFSEDSLAPVADCPKVQYVVMKYPDNLKYSIEAGTVQKLCRSDCSGMLLLEEKNRCYTFADGCPEGYSIDHTQTKCVQFCASGYLVRLNAQNLRACELVCSYGQLVNLLTTPVSCYISTPSINDKFYEYDNGNKIVIDTCAGFQYLDSAKDSNLKRCEKTCAVMGIKFQIKNTCVPSCKDHLTNNFVHNSTNECIKECLSGRFLLQSDGEFHCQATFEDTKTYITNPAQTPLYLSEQAAVVSCSSLNPARAFKNNEMCVSACPLSAPLYNSSKICTPTCAGTDIYNENGFCVLACASSTFDAQNVCVPAATCMAVFSGLCVKCSPKQFVQRTTKTCVDICLYVNGVYCEEPTDAVNCPKFKLINGQKVCKKSCTLELNNECFDECPQGYTGTTGVCAPCADYYTQDKTCVPEAPDMIYTKVNGLKILVEMCDTGYWVQESAYAQHCERKCELIDPIYKFAINGECVTSCRSTTTSKFVANKSNQCVDYCPSGFYWKDAAKEIHCLDKRNISRPAGIDKEVSYYQVNTTYFVTEYDTVVEENGWLDYSTIQKPKQVEKWKWVETIVDYFKGYQREENDCRDFLGFEFSFNNKCVSACPAATTYYMQDHKCVANCIDTTEKFVVSQTSLACLPTCVDDGANERQFYQEQLPGLLVCVSECLFQNFTGIDIAYHPTLIRCEDSCWKFNTARLVDPDPLLTNPRKCITACGPNKTFISENKFTCVEKCRSKTFVYENGVMRCVIPTTEEAQCIQLIQRDVTQFNTVYLVPAVYNDYKQCIKCPVGQYILRTTGECTSTCSFKGLLNANDKYYCESGIDAVKCPFIKEGSQCITVDESKTMVIIGTECFTQAQGCPNGKIMDETKSHCIDKCAPSQYISAEVPRFCKQSCKYIYNPTTQSCVYPVTPTFYSFVNETKFFKQSCNAYQMKDSTNINSIRCDNSCAAMSVDFQIQLTCVPSCRSHLTNKFVANKSNECVDTCSSGFYEIKGVEIHCLEQRDPKRVVSFDSSVLEPLFIGFLREADDCSPFGIQKFVIDNTCQVSCPANKPFYTSKFICVSSCVGTSEKFVLNVGSMQCIQECPTEYYYSASGILTCVDTCDTALKSTGIDKYSTQRLRCEDSCSLFTEATLVDPDFKPTTSTNRNRCISQCRINKPFVTEDKTTCTPTCTSSKFIVENDQPRCVTTCSGTLVLDDQVKIGYSQCLNCISPQLTNRKSGQCISTTECQRINGSYCENQDDSINCPKFQILADQTMVCQFMCSEIEYLNQCFNNSEGCPKSLYININGQTCVKFCSDGELIIKTPLYRCSPGCGVHFYNPTTQMCVIPFEFPTYYQIINKQKIYLLKCEGFWLVDDVYPTIARRCESSCLQMNVTYQLEQQCIISCLAHPTNKFVDYNGKQCVKFCPLYFSKINRQYQCVLQNSSQVSGVDTQITDPFFNGYLRQEDNCADFGLNYYEDQKVCVEECPDTRLYITSNFVCVDSCKNSKSEFFTDYSIGPQCIKQCKTQYYTFDGYNLVCQPTCYYRVSGFDIYSNITLRCESSCSSFDSAKYIDPDYQVGAITGDIYLVNCIVCSGAKQFTDGLTCVESCTPQYFTLENGVPRCSQPCSPSIPNDQVKVGYKQCNSCSPSQFMNRSTGNCLDSCERINGSYCENDNDTVNCPKVVVKSKTCVKTCDELEFNGFCYSMQEGCPIDMVVNIQYKTCECTPPQFMNKQMRCEEDSDAIRCNQQIYRKGVHYVFCQRSQIFRTFRVNQNIYFAGDQIHASYFFGLQSIHNSKFELNSHYNIQILSFQLTQFVEAQTQIIDCEIKITAMGKQGAVIAQVGNIEIYDSQISFTFDGLGIGIIYNAQIILISQSKIELSYTNQESLFICSTGKFISIIESKMIGVNTKALVEHYEIFDVYESCVTGVDNCQLCTDKNINECL</sequence>
<evidence type="ECO:0000313" key="3">
    <source>
        <dbReference type="Proteomes" id="UP001642409"/>
    </source>
</evidence>